<sequence>MAERRTMQCKKKKVPEADPIQQENVTTQESNATTNSFQTTIQSSVVHSHMRPSFATSRVSIRAPPPMVDCLMQRKVPFKPPTRTTWPAAVFYEGHKFVNMKDLS</sequence>
<reference evidence="2 3" key="1">
    <citation type="submission" date="2024-01" db="EMBL/GenBank/DDBJ databases">
        <title>The complete chloroplast genome sequence of Lithospermum erythrorhizon: insights into the phylogenetic relationship among Boraginaceae species and the maternal lineages of purple gromwells.</title>
        <authorList>
            <person name="Okada T."/>
            <person name="Watanabe K."/>
        </authorList>
    </citation>
    <scope>NUCLEOTIDE SEQUENCE [LARGE SCALE GENOMIC DNA]</scope>
</reference>
<accession>A0AAV3RYT1</accession>
<dbReference type="Proteomes" id="UP001454036">
    <property type="component" value="Unassembled WGS sequence"/>
</dbReference>
<dbReference type="EMBL" id="BAABME010013852">
    <property type="protein sequence ID" value="GAA0186594.1"/>
    <property type="molecule type" value="Genomic_DNA"/>
</dbReference>
<evidence type="ECO:0000313" key="2">
    <source>
        <dbReference type="EMBL" id="GAA0186594.1"/>
    </source>
</evidence>
<evidence type="ECO:0000256" key="1">
    <source>
        <dbReference type="SAM" id="MobiDB-lite"/>
    </source>
</evidence>
<proteinExistence type="predicted"/>
<organism evidence="2 3">
    <name type="scientific">Lithospermum erythrorhizon</name>
    <name type="common">Purple gromwell</name>
    <name type="synonym">Lithospermum officinale var. erythrorhizon</name>
    <dbReference type="NCBI Taxonomy" id="34254"/>
    <lineage>
        <taxon>Eukaryota</taxon>
        <taxon>Viridiplantae</taxon>
        <taxon>Streptophyta</taxon>
        <taxon>Embryophyta</taxon>
        <taxon>Tracheophyta</taxon>
        <taxon>Spermatophyta</taxon>
        <taxon>Magnoliopsida</taxon>
        <taxon>eudicotyledons</taxon>
        <taxon>Gunneridae</taxon>
        <taxon>Pentapetalae</taxon>
        <taxon>asterids</taxon>
        <taxon>lamiids</taxon>
        <taxon>Boraginales</taxon>
        <taxon>Boraginaceae</taxon>
        <taxon>Boraginoideae</taxon>
        <taxon>Lithospermeae</taxon>
        <taxon>Lithospermum</taxon>
    </lineage>
</organism>
<keyword evidence="3" id="KW-1185">Reference proteome</keyword>
<evidence type="ECO:0000313" key="3">
    <source>
        <dbReference type="Proteomes" id="UP001454036"/>
    </source>
</evidence>
<protein>
    <submittedName>
        <fullName evidence="2">Uncharacterized protein</fullName>
    </submittedName>
</protein>
<feature type="region of interest" description="Disordered" evidence="1">
    <location>
        <begin position="1"/>
        <end position="35"/>
    </location>
</feature>
<comment type="caution">
    <text evidence="2">The sequence shown here is derived from an EMBL/GenBank/DDBJ whole genome shotgun (WGS) entry which is preliminary data.</text>
</comment>
<feature type="compositionally biased region" description="Polar residues" evidence="1">
    <location>
        <begin position="21"/>
        <end position="35"/>
    </location>
</feature>
<name>A0AAV3RYT1_LITER</name>
<dbReference type="AlphaFoldDB" id="A0AAV3RYT1"/>
<gene>
    <name evidence="2" type="ORF">LIER_33882</name>
</gene>